<dbReference type="EMBL" id="CAJNOI010000546">
    <property type="protein sequence ID" value="CAF1304230.1"/>
    <property type="molecule type" value="Genomic_DNA"/>
</dbReference>
<keyword evidence="3" id="KW-1185">Reference proteome</keyword>
<evidence type="ECO:0000313" key="2">
    <source>
        <dbReference type="EMBL" id="CAF1577028.1"/>
    </source>
</evidence>
<organism evidence="1 4">
    <name type="scientific">Adineta steineri</name>
    <dbReference type="NCBI Taxonomy" id="433720"/>
    <lineage>
        <taxon>Eukaryota</taxon>
        <taxon>Metazoa</taxon>
        <taxon>Spiralia</taxon>
        <taxon>Gnathifera</taxon>
        <taxon>Rotifera</taxon>
        <taxon>Eurotatoria</taxon>
        <taxon>Bdelloidea</taxon>
        <taxon>Adinetida</taxon>
        <taxon>Adinetidae</taxon>
        <taxon>Adineta</taxon>
    </lineage>
</organism>
<dbReference type="Proteomes" id="UP000663832">
    <property type="component" value="Unassembled WGS sequence"/>
</dbReference>
<evidence type="ECO:0000313" key="4">
    <source>
        <dbReference type="Proteomes" id="UP000663877"/>
    </source>
</evidence>
<dbReference type="EMBL" id="CAJNOM010000907">
    <property type="protein sequence ID" value="CAF1577028.1"/>
    <property type="molecule type" value="Genomic_DNA"/>
</dbReference>
<accession>A0A815DZ77</accession>
<evidence type="ECO:0000313" key="3">
    <source>
        <dbReference type="Proteomes" id="UP000663832"/>
    </source>
</evidence>
<comment type="caution">
    <text evidence="1">The sequence shown here is derived from an EMBL/GenBank/DDBJ whole genome shotgun (WGS) entry which is preliminary data.</text>
</comment>
<name>A0A815DZ77_9BILA</name>
<reference evidence="1" key="1">
    <citation type="submission" date="2021-02" db="EMBL/GenBank/DDBJ databases">
        <authorList>
            <person name="Nowell W R."/>
        </authorList>
    </citation>
    <scope>NUCLEOTIDE SEQUENCE</scope>
</reference>
<evidence type="ECO:0000313" key="1">
    <source>
        <dbReference type="EMBL" id="CAF1304230.1"/>
    </source>
</evidence>
<dbReference type="Proteomes" id="UP000663877">
    <property type="component" value="Unassembled WGS sequence"/>
</dbReference>
<protein>
    <submittedName>
        <fullName evidence="1">Uncharacterized protein</fullName>
    </submittedName>
</protein>
<dbReference type="AlphaFoldDB" id="A0A815DZ77"/>
<proteinExistence type="predicted"/>
<gene>
    <name evidence="1" type="ORF">BJG266_LOCUS32452</name>
    <name evidence="2" type="ORF">QVE165_LOCUS49531</name>
</gene>
<sequence length="295" mass="33333">MAAPTASPSNSITVNTVMDEKFAEVYTSDEAHVRVLDNGRTFENFRFGACACAVGIHSYSSGVHSIRIKIRKGNPILGIHARNIPPIADHYSRGSYGIDPSTYGFEIDLGRVLNGRLKRKDLEELRFGRTDIVYTLILNCDEHRLINNTGKTVMIKNTIIWLDANSSDPESSFHTKLGNVQTFIDVQDCIKYIQSHSNESIYLIVSGSLAKLVTPEIYDCSNLIQIFLFCGSVSTYAEWAMDYCDKMMIFDHGDDLLERLWNDLESNLRKQANLYLKCAEEYKQRALKYKQSACG</sequence>